<dbReference type="HOGENOM" id="CLU_2897529_0_0_0"/>
<evidence type="ECO:0000313" key="2">
    <source>
        <dbReference type="EMBL" id="ACX74736.1"/>
    </source>
</evidence>
<feature type="region of interest" description="Disordered" evidence="1">
    <location>
        <begin position="33"/>
        <end position="62"/>
    </location>
</feature>
<reference evidence="2 5" key="1">
    <citation type="submission" date="2009-10" db="EMBL/GenBank/DDBJ databases">
        <title>Complete sequence of Fibrobacter succinogenes subsp. succinogenes S85.</title>
        <authorList>
            <consortium name="US DOE Joint Genome Institute"/>
            <person name="Lucas S."/>
            <person name="Copeland A."/>
            <person name="Lapidus A."/>
            <person name="Glavina del Rio T."/>
            <person name="Tice H."/>
            <person name="Bruce D."/>
            <person name="Goodwin L."/>
            <person name="Pitluck S."/>
            <person name="Chertkov O."/>
            <person name="Detter J.C."/>
            <person name="Han C."/>
            <person name="Tapia R."/>
            <person name="Larimer F."/>
            <person name="Land M."/>
            <person name="Hauser L."/>
            <person name="Kyrpides N."/>
            <person name="Mikhailova N."/>
            <person name="Weimer P.J."/>
            <person name="Stevenson D.M."/>
            <person name="Boyum J."/>
            <person name="Brumm P.I."/>
            <person name="Mead D."/>
        </authorList>
    </citation>
    <scope>NUCLEOTIDE SEQUENCE [LARGE SCALE GENOMIC DNA]</scope>
    <source>
        <strain evidence="5">ATCC 19169 / S85</strain>
        <strain evidence="2">S85</strain>
    </source>
</reference>
<dbReference type="Proteomes" id="UP000001497">
    <property type="component" value="Chromosome"/>
</dbReference>
<protein>
    <submittedName>
        <fullName evidence="3">Conserved domain protein</fullName>
    </submittedName>
</protein>
<keyword evidence="5" id="KW-1185">Reference proteome</keyword>
<dbReference type="STRING" id="59374.FSU_1590"/>
<dbReference type="RefSeq" id="WP_014545860.1">
    <property type="nucleotide sequence ID" value="NC_013410.1"/>
</dbReference>
<name>C9RQ59_FIBSS</name>
<evidence type="ECO:0000313" key="5">
    <source>
        <dbReference type="Proteomes" id="UP000001497"/>
    </source>
</evidence>
<organism evidence="3 4">
    <name type="scientific">Fibrobacter succinogenes (strain ATCC 19169 / S85)</name>
    <dbReference type="NCBI Taxonomy" id="59374"/>
    <lineage>
        <taxon>Bacteria</taxon>
        <taxon>Pseudomonadati</taxon>
        <taxon>Fibrobacterota</taxon>
        <taxon>Fibrobacteria</taxon>
        <taxon>Fibrobacterales</taxon>
        <taxon>Fibrobacteraceae</taxon>
        <taxon>Fibrobacter</taxon>
    </lineage>
</organism>
<gene>
    <name evidence="2" type="ordered locus">Fisuc_1132</name>
    <name evidence="3" type="ordered locus">FSU_1590</name>
</gene>
<dbReference type="Proteomes" id="UP000000517">
    <property type="component" value="Chromosome"/>
</dbReference>
<evidence type="ECO:0000313" key="3">
    <source>
        <dbReference type="EMBL" id="ADL25527.1"/>
    </source>
</evidence>
<dbReference type="EMBL" id="CP001792">
    <property type="protein sequence ID" value="ACX74736.1"/>
    <property type="molecule type" value="Genomic_DNA"/>
</dbReference>
<accession>C9RQ59</accession>
<dbReference type="EMBL" id="CP002158">
    <property type="protein sequence ID" value="ADL25527.1"/>
    <property type="molecule type" value="Genomic_DNA"/>
</dbReference>
<dbReference type="KEGG" id="fsc:FSU_1590"/>
<evidence type="ECO:0000256" key="1">
    <source>
        <dbReference type="SAM" id="MobiDB-lite"/>
    </source>
</evidence>
<sequence length="62" mass="7395">MKKDNWNQFIDEHINDDEFEQEQEDGYVDEEDDFARSFNAGWDYEPPSDEDEEGDGEEEEDA</sequence>
<proteinExistence type="predicted"/>
<reference evidence="3" key="3">
    <citation type="submission" date="2010-08" db="EMBL/GenBank/DDBJ databases">
        <authorList>
            <person name="Durkin A.S."/>
            <person name="Nelson K.E."/>
            <person name="Morrison M."/>
            <person name="Forsberg C.W."/>
            <person name="Wilson D.B."/>
            <person name="Russell J.B."/>
            <person name="Cann I.K.O."/>
            <person name="Mackie R.I."/>
            <person name="White B.A."/>
        </authorList>
    </citation>
    <scope>NUCLEOTIDE SEQUENCE</scope>
    <source>
        <strain evidence="3">S85</strain>
    </source>
</reference>
<feature type="compositionally biased region" description="Acidic residues" evidence="1">
    <location>
        <begin position="46"/>
        <end position="62"/>
    </location>
</feature>
<evidence type="ECO:0000313" key="4">
    <source>
        <dbReference type="Proteomes" id="UP000000517"/>
    </source>
</evidence>
<dbReference type="KEGG" id="fsu:Fisuc_1132"/>
<dbReference type="AlphaFoldDB" id="C9RQ59"/>
<reference evidence="4" key="2">
    <citation type="submission" date="2010-08" db="EMBL/GenBank/DDBJ databases">
        <title>Complete sequence of Fibrobacter succinogenes subsp. succinogenes S85.</title>
        <authorList>
            <person name="Durkin A.S."/>
            <person name="Nelson K.E."/>
            <person name="Morrison M."/>
            <person name="Forsberg C.W."/>
            <person name="Wilson D.B."/>
            <person name="Russell J.B."/>
            <person name="Cann I.K.O."/>
            <person name="Mackie R.I."/>
            <person name="White B.A."/>
        </authorList>
    </citation>
    <scope>NUCLEOTIDE SEQUENCE [LARGE SCALE GENOMIC DNA]</scope>
    <source>
        <strain evidence="4">ATCC 19169 / S85</strain>
    </source>
</reference>